<dbReference type="PANTHER" id="PTHR19317:SF1">
    <property type="entry name" value="PRA1 FAMILY PROTEIN H"/>
    <property type="match status" value="1"/>
</dbReference>
<feature type="transmembrane region" description="Helical" evidence="7">
    <location>
        <begin position="197"/>
        <end position="216"/>
    </location>
</feature>
<proteinExistence type="inferred from homology"/>
<evidence type="ECO:0000256" key="2">
    <source>
        <dbReference type="ARBA" id="ARBA00004141"/>
    </source>
</evidence>
<comment type="similarity">
    <text evidence="3 7">Belongs to the PRA1 family.</text>
</comment>
<dbReference type="EMBL" id="JACGCM010002284">
    <property type="protein sequence ID" value="KAF6141956.1"/>
    <property type="molecule type" value="Genomic_DNA"/>
</dbReference>
<evidence type="ECO:0000256" key="4">
    <source>
        <dbReference type="ARBA" id="ARBA00022692"/>
    </source>
</evidence>
<dbReference type="GO" id="GO:0005794">
    <property type="term" value="C:Golgi apparatus"/>
    <property type="evidence" value="ECO:0007669"/>
    <property type="project" value="TreeGrafter"/>
</dbReference>
<sequence length="237" mass="26724">MVLFSANPLSLNVPEPAFESWLRESGYLEILDRHHHNPTPSSTTSNNATVITTSNSLFLFIFSYLNTIFSLITLNPFAKLTTNDFSGETPSWTVGFIGFFDSYSFPGTPSQARLRVHENVKRYVRNYSTLCVVFFVCALYQMPIAILGLVLSLGMWDLFRLGSDRWGLDRYPVLQISLVRLAQCATAVLLYWSNVQVAVFCAIAVSYAVTILHASLRKLSPIKQPTRADGYRRFSTK</sequence>
<dbReference type="GO" id="GO:0005783">
    <property type="term" value="C:endoplasmic reticulum"/>
    <property type="evidence" value="ECO:0007669"/>
    <property type="project" value="TreeGrafter"/>
</dbReference>
<dbReference type="PANTHER" id="PTHR19317">
    <property type="entry name" value="PRENYLATED RAB ACCEPTOR 1-RELATED"/>
    <property type="match status" value="1"/>
</dbReference>
<feature type="transmembrane region" description="Helical" evidence="7">
    <location>
        <begin position="57"/>
        <end position="78"/>
    </location>
</feature>
<gene>
    <name evidence="8" type="ORF">GIB67_037924</name>
</gene>
<evidence type="ECO:0000256" key="3">
    <source>
        <dbReference type="ARBA" id="ARBA00006483"/>
    </source>
</evidence>
<organism evidence="8 9">
    <name type="scientific">Kingdonia uniflora</name>
    <dbReference type="NCBI Taxonomy" id="39325"/>
    <lineage>
        <taxon>Eukaryota</taxon>
        <taxon>Viridiplantae</taxon>
        <taxon>Streptophyta</taxon>
        <taxon>Embryophyta</taxon>
        <taxon>Tracheophyta</taxon>
        <taxon>Spermatophyta</taxon>
        <taxon>Magnoliopsida</taxon>
        <taxon>Ranunculales</taxon>
        <taxon>Circaeasteraceae</taxon>
        <taxon>Kingdonia</taxon>
    </lineage>
</organism>
<comment type="subcellular location">
    <subcellularLocation>
        <location evidence="2 7">Membrane</location>
        <topology evidence="2 7">Multi-pass membrane protein</topology>
    </subcellularLocation>
</comment>
<dbReference type="Pfam" id="PF03208">
    <property type="entry name" value="PRA1"/>
    <property type="match status" value="1"/>
</dbReference>
<name>A0A7J7LH21_9MAGN</name>
<evidence type="ECO:0000313" key="8">
    <source>
        <dbReference type="EMBL" id="KAF6141956.1"/>
    </source>
</evidence>
<dbReference type="GO" id="GO:0016020">
    <property type="term" value="C:membrane"/>
    <property type="evidence" value="ECO:0007669"/>
    <property type="project" value="UniProtKB-SubCell"/>
</dbReference>
<comment type="function">
    <text evidence="1 7">May be involved in both secretory and endocytic intracellular trafficking in the endosomal/prevacuolar compartments.</text>
</comment>
<dbReference type="GO" id="GO:0016192">
    <property type="term" value="P:vesicle-mediated transport"/>
    <property type="evidence" value="ECO:0007669"/>
    <property type="project" value="TreeGrafter"/>
</dbReference>
<evidence type="ECO:0000313" key="9">
    <source>
        <dbReference type="Proteomes" id="UP000541444"/>
    </source>
</evidence>
<evidence type="ECO:0000256" key="7">
    <source>
        <dbReference type="RuleBase" id="RU363107"/>
    </source>
</evidence>
<keyword evidence="4 7" id="KW-0812">Transmembrane</keyword>
<evidence type="ECO:0000256" key="5">
    <source>
        <dbReference type="ARBA" id="ARBA00022989"/>
    </source>
</evidence>
<evidence type="ECO:0000256" key="6">
    <source>
        <dbReference type="ARBA" id="ARBA00023136"/>
    </source>
</evidence>
<keyword evidence="9" id="KW-1185">Reference proteome</keyword>
<reference evidence="8 9" key="1">
    <citation type="journal article" date="2020" name="IScience">
        <title>Genome Sequencing of the Endangered Kingdonia uniflora (Circaeasteraceae, Ranunculales) Reveals Potential Mechanisms of Evolutionary Specialization.</title>
        <authorList>
            <person name="Sun Y."/>
            <person name="Deng T."/>
            <person name="Zhang A."/>
            <person name="Moore M.J."/>
            <person name="Landis J.B."/>
            <person name="Lin N."/>
            <person name="Zhang H."/>
            <person name="Zhang X."/>
            <person name="Huang J."/>
            <person name="Zhang X."/>
            <person name="Sun H."/>
            <person name="Wang H."/>
        </authorList>
    </citation>
    <scope>NUCLEOTIDE SEQUENCE [LARGE SCALE GENOMIC DNA]</scope>
    <source>
        <strain evidence="8">TB1705</strain>
        <tissue evidence="8">Leaf</tissue>
    </source>
</reference>
<keyword evidence="7" id="KW-0813">Transport</keyword>
<keyword evidence="6 7" id="KW-0472">Membrane</keyword>
<dbReference type="Proteomes" id="UP000541444">
    <property type="component" value="Unassembled WGS sequence"/>
</dbReference>
<dbReference type="OrthoDB" id="779054at2759"/>
<feature type="transmembrane region" description="Helical" evidence="7">
    <location>
        <begin position="132"/>
        <end position="159"/>
    </location>
</feature>
<comment type="caution">
    <text evidence="8">The sequence shown here is derived from an EMBL/GenBank/DDBJ whole genome shotgun (WGS) entry which is preliminary data.</text>
</comment>
<dbReference type="AlphaFoldDB" id="A0A7J7LH21"/>
<evidence type="ECO:0000256" key="1">
    <source>
        <dbReference type="ARBA" id="ARBA00002501"/>
    </source>
</evidence>
<dbReference type="InterPro" id="IPR004895">
    <property type="entry name" value="Prenylated_rab_accept_PRA1"/>
</dbReference>
<protein>
    <recommendedName>
        <fullName evidence="7">PRA1 family protein</fullName>
    </recommendedName>
</protein>
<keyword evidence="5 7" id="KW-1133">Transmembrane helix</keyword>
<accession>A0A7J7LH21</accession>